<dbReference type="Proteomes" id="UP000290289">
    <property type="component" value="Chromosome 17"/>
</dbReference>
<protein>
    <recommendedName>
        <fullName evidence="1">F-box domain-containing protein</fullName>
    </recommendedName>
</protein>
<comment type="caution">
    <text evidence="2">The sequence shown here is derived from an EMBL/GenBank/DDBJ whole genome shotgun (WGS) entry which is preliminary data.</text>
</comment>
<dbReference type="SUPFAM" id="SSF81383">
    <property type="entry name" value="F-box domain"/>
    <property type="match status" value="1"/>
</dbReference>
<dbReference type="Gene3D" id="1.20.1280.50">
    <property type="match status" value="1"/>
</dbReference>
<evidence type="ECO:0000313" key="3">
    <source>
        <dbReference type="Proteomes" id="UP000290289"/>
    </source>
</evidence>
<gene>
    <name evidence="2" type="ORF">DVH24_027639</name>
</gene>
<keyword evidence="3" id="KW-1185">Reference proteome</keyword>
<sequence>MGLQKSPRSRLRRLGEACRPAENILNGNQRSSISAGRVLELLNINKRFGWDNRDKIGWSRRAEEEKKVGEVFGEGGERRRERLVRVRQKMGMDERLGILEKCGGSFGNGVRLRKEKEGGFEGWMVENSKRFLGRETLLKKAYNKRMGRFSALMTDNNQNDRLMSVDNLFGKLPDHLVIEIFIRVPVSEWAQISCVKKQWANLFHGELLWQAALAMTFPLASQAKRWPGPIPRGLSKRRFEALYVSKHIFSLDGEIDEIVGHSFMFLKEQLERSTMPPSSSILHGTLIDQFIACGKSRVMAHDLASQIWLAVLDNLEENEKTFQLLKRLAQEADVFLPYPYSRSIKVQWRVFEKLFTDFRDCFNHVDYYDVLGCAKNNFQPLPSTWLVE</sequence>
<dbReference type="PANTHER" id="PTHR48155:SF1">
    <property type="entry name" value="F-BOX DOMAIN-CONTAINING PROTEIN"/>
    <property type="match status" value="1"/>
</dbReference>
<accession>A0A498HCB6</accession>
<dbReference type="Pfam" id="PF00646">
    <property type="entry name" value="F-box"/>
    <property type="match status" value="1"/>
</dbReference>
<dbReference type="EMBL" id="RDQH01000343">
    <property type="protein sequence ID" value="RXH67492.1"/>
    <property type="molecule type" value="Genomic_DNA"/>
</dbReference>
<dbReference type="InterPro" id="IPR001810">
    <property type="entry name" value="F-box_dom"/>
</dbReference>
<dbReference type="PANTHER" id="PTHR48155">
    <property type="entry name" value="OS09G0497600 PROTEIN"/>
    <property type="match status" value="1"/>
</dbReference>
<reference evidence="2 3" key="1">
    <citation type="submission" date="2018-10" db="EMBL/GenBank/DDBJ databases">
        <title>A high-quality apple genome assembly.</title>
        <authorList>
            <person name="Hu J."/>
        </authorList>
    </citation>
    <scope>NUCLEOTIDE SEQUENCE [LARGE SCALE GENOMIC DNA]</scope>
    <source>
        <strain evidence="3">cv. HFTH1</strain>
        <tissue evidence="2">Young leaf</tissue>
    </source>
</reference>
<proteinExistence type="predicted"/>
<feature type="domain" description="F-box" evidence="1">
    <location>
        <begin position="171"/>
        <end position="209"/>
    </location>
</feature>
<organism evidence="2 3">
    <name type="scientific">Malus domestica</name>
    <name type="common">Apple</name>
    <name type="synonym">Pyrus malus</name>
    <dbReference type="NCBI Taxonomy" id="3750"/>
    <lineage>
        <taxon>Eukaryota</taxon>
        <taxon>Viridiplantae</taxon>
        <taxon>Streptophyta</taxon>
        <taxon>Embryophyta</taxon>
        <taxon>Tracheophyta</taxon>
        <taxon>Spermatophyta</taxon>
        <taxon>Magnoliopsida</taxon>
        <taxon>eudicotyledons</taxon>
        <taxon>Gunneridae</taxon>
        <taxon>Pentapetalae</taxon>
        <taxon>rosids</taxon>
        <taxon>fabids</taxon>
        <taxon>Rosales</taxon>
        <taxon>Rosaceae</taxon>
        <taxon>Amygdaloideae</taxon>
        <taxon>Maleae</taxon>
        <taxon>Malus</taxon>
    </lineage>
</organism>
<dbReference type="STRING" id="3750.A0A498HCB6"/>
<evidence type="ECO:0000313" key="2">
    <source>
        <dbReference type="EMBL" id="RXH67492.1"/>
    </source>
</evidence>
<evidence type="ECO:0000259" key="1">
    <source>
        <dbReference type="Pfam" id="PF00646"/>
    </source>
</evidence>
<dbReference type="AlphaFoldDB" id="A0A498HCB6"/>
<name>A0A498HCB6_MALDO</name>
<dbReference type="InterPro" id="IPR036047">
    <property type="entry name" value="F-box-like_dom_sf"/>
</dbReference>